<proteinExistence type="evidence at protein level"/>
<keyword evidence="13" id="KW-0002">3D-structure</keyword>
<dbReference type="Pfam" id="PF18224">
    <property type="entry name" value="ToxB_N"/>
    <property type="match status" value="1"/>
</dbReference>
<protein>
    <submittedName>
        <fullName evidence="3">Host-selective toxin protein</fullName>
    </submittedName>
    <submittedName>
        <fullName evidence="4">ToxB</fullName>
    </submittedName>
</protein>
<dbReference type="EMBL" id="AY242114">
    <property type="protein sequence ID" value="AAO73335.1"/>
    <property type="molecule type" value="mRNA"/>
</dbReference>
<reference evidence="13" key="5">
    <citation type="journal article" date="2014" name="J. Biol. Chem.">
        <title>Solution NMR structures of Pyrenophora tritici-repentis ToxB and its inactive homolog reveal potential determinants of toxin activity.</title>
        <authorList>
            <person name="Nyarko A."/>
            <person name="Singarapu K.K."/>
            <person name="Figueroa M."/>
            <person name="Manning V.A."/>
            <person name="Pandelova I."/>
            <person name="Wolpert T.J."/>
            <person name="Ciuffetti L.M."/>
            <person name="Barbar E."/>
        </authorList>
    </citation>
    <scope>STRUCTURE BY NMR OF 24-87</scope>
    <scope>DISULFIDE BONDS</scope>
</reference>
<dbReference type="EMBL" id="AY425484">
    <property type="protein sequence ID" value="AAR29067.1"/>
    <property type="molecule type" value="Genomic_DNA"/>
</dbReference>
<feature type="signal peptide" evidence="1">
    <location>
        <begin position="1"/>
        <end position="23"/>
    </location>
</feature>
<evidence type="ECO:0000259" key="2">
    <source>
        <dbReference type="Pfam" id="PF18224"/>
    </source>
</evidence>
<evidence type="ECO:0000313" key="7">
    <source>
        <dbReference type="EMBL" id="AAR29063.1"/>
    </source>
</evidence>
<evidence type="ECO:0000256" key="1">
    <source>
        <dbReference type="SAM" id="SignalP"/>
    </source>
</evidence>
<dbReference type="EMBL" id="AY242115">
    <property type="protein sequence ID" value="AAO73336.1"/>
    <property type="molecule type" value="Genomic_DNA"/>
</dbReference>
<accession>Q9C173</accession>
<evidence type="ECO:0007829" key="13">
    <source>
        <dbReference type="PDB" id="2MM0"/>
    </source>
</evidence>
<dbReference type="EMBL" id="AY425481">
    <property type="protein sequence ID" value="AAR29064.1"/>
    <property type="molecule type" value="Genomic_DNA"/>
</dbReference>
<dbReference type="EMBL" id="AY425483">
    <property type="protein sequence ID" value="AAR29066.1"/>
    <property type="molecule type" value="Genomic_DNA"/>
</dbReference>
<gene>
    <name evidence="3" type="primary">ToxB</name>
    <name evidence="7" type="synonym">ToxB1</name>
    <name evidence="8" type="synonym">ToxB2</name>
    <name evidence="9" type="synonym">ToxB3</name>
    <name evidence="10" type="synonym">ToxB4</name>
    <name evidence="11" type="synonym">ToxB5</name>
    <name evidence="12" type="synonym">ToxB6</name>
</gene>
<evidence type="ECO:0000313" key="8">
    <source>
        <dbReference type="EMBL" id="AAR29064.1"/>
    </source>
</evidence>
<dbReference type="PDB" id="2MM0">
    <property type="method" value="NMR"/>
    <property type="chains" value="A=24-87"/>
</dbReference>
<name>Q9C173_9PLEO</name>
<dbReference type="PHI-base" id="PHI:8381"/>
<reference evidence="7" key="3">
    <citation type="journal article" date="2004" name="Mol. Plant Microbe Interact.">
        <title>Characterization of the multiple-copy host-selective toxin gene, ToxB, in pathogenic and nonpathogenic isolates of Pyrenophora tritici-repentis.</title>
        <authorList>
            <person name="Martinez J.P."/>
            <person name="Oesch N.W."/>
            <person name="Ciuffetti L.M."/>
        </authorList>
    </citation>
    <scope>NUCLEOTIDE SEQUENCE</scope>
    <source>
        <strain evidence="7">DW7</strain>
    </source>
</reference>
<feature type="disulfide bond" evidence="13">
    <location>
        <begin position="25"/>
        <end position="66"/>
    </location>
</feature>
<reference evidence="3" key="1">
    <citation type="journal article" date="2001" name="Mol. Plant Microbe Interact.">
        <title>Characterization of the ToxB gene from Pyrenophora tritici-repentis.</title>
        <authorList>
            <person name="Martinez J.P."/>
            <person name="Ottum S.A."/>
            <person name="Ciuffetti L.M."/>
            <person name="Ali S."/>
            <person name="Francl L.J."/>
            <person name="Ciuffetti L.M."/>
        </authorList>
    </citation>
    <scope>NUCLEOTIDE SEQUENCE</scope>
    <source>
        <strain evidence="3">DW7</strain>
    </source>
</reference>
<evidence type="ECO:0000313" key="4">
    <source>
        <dbReference type="EMBL" id="AAN39056.1"/>
    </source>
</evidence>
<feature type="domain" description="ToxB-like N-terminal ascomycota" evidence="2">
    <location>
        <begin position="25"/>
        <end position="81"/>
    </location>
</feature>
<evidence type="ECO:0000313" key="9">
    <source>
        <dbReference type="EMBL" id="AAR29065.1"/>
    </source>
</evidence>
<dbReference type="Gene3D" id="2.10.70.110">
    <property type="match status" value="1"/>
</dbReference>
<reference evidence="6" key="4">
    <citation type="journal article" date="2006" name="Physiol. Mol. Plant Pathol.">
        <title>Characterization of the ToxB gene from North African and Canadian isolates of Pyrenophora tritici-repentis.</title>
        <authorList>
            <person name="Strelkov S.E."/>
            <person name="Kowatsch R."/>
            <person name="Ballance G.M."/>
            <person name="Lamari L."/>
        </authorList>
    </citation>
    <scope>NUCLEOTIDE SEQUENCE</scope>
    <source>
        <strain evidence="6">Alg 3-24</strain>
    </source>
</reference>
<dbReference type="PDBsum" id="2MM0"/>
<organism evidence="3">
    <name type="scientific">Pyrenophora tritici-repentis</name>
    <dbReference type="NCBI Taxonomy" id="45151"/>
    <lineage>
        <taxon>Eukaryota</taxon>
        <taxon>Fungi</taxon>
        <taxon>Dikarya</taxon>
        <taxon>Ascomycota</taxon>
        <taxon>Pezizomycotina</taxon>
        <taxon>Dothideomycetes</taxon>
        <taxon>Pleosporomycetidae</taxon>
        <taxon>Pleosporales</taxon>
        <taxon>Pleosporineae</taxon>
        <taxon>Pleosporaceae</taxon>
        <taxon>Pyrenophora</taxon>
    </lineage>
</organism>
<dbReference type="EMBL" id="AF483831">
    <property type="protein sequence ID" value="AAN39056.1"/>
    <property type="molecule type" value="mRNA"/>
</dbReference>
<evidence type="ECO:0000313" key="12">
    <source>
        <dbReference type="EMBL" id="AAR29068.1"/>
    </source>
</evidence>
<dbReference type="EMBL" id="AY007692">
    <property type="protein sequence ID" value="AAK31287.1"/>
    <property type="molecule type" value="Genomic_DNA"/>
</dbReference>
<dbReference type="EMBL" id="AY243460">
    <property type="protein sequence ID" value="AAO73337.1"/>
    <property type="molecule type" value="Genomic_DNA"/>
</dbReference>
<dbReference type="EMBL" id="AF483830">
    <property type="protein sequence ID" value="AAO49371.1"/>
    <property type="molecule type" value="mRNA"/>
</dbReference>
<evidence type="ECO:0000313" key="5">
    <source>
        <dbReference type="EMBL" id="AAO49371.1"/>
    </source>
</evidence>
<evidence type="ECO:0000313" key="11">
    <source>
        <dbReference type="EMBL" id="AAR29067.1"/>
    </source>
</evidence>
<keyword evidence="1" id="KW-0732">Signal</keyword>
<feature type="disulfide bond" evidence="13">
    <location>
        <begin position="41"/>
        <end position="87"/>
    </location>
</feature>
<dbReference type="SMR" id="Q9C173"/>
<dbReference type="InterPro" id="IPR041450">
    <property type="entry name" value="ToxB-like_N_ascomy"/>
</dbReference>
<dbReference type="EMBL" id="AY243033">
    <property type="protein sequence ID" value="AAO73334.1"/>
    <property type="molecule type" value="Genomic_DNA"/>
</dbReference>
<evidence type="ECO:0000313" key="3">
    <source>
        <dbReference type="EMBL" id="AAK31287.1"/>
    </source>
</evidence>
<sequence length="87" mass="8867" precursor="true">MAPIFKTTMLLAVAILPAALVSANCVANILNINEAVIATGCVPAGGELRIFVGSSHSYLIKATSSCGLSLTNQVFINGESVQSGGRC</sequence>
<evidence type="ECO:0000313" key="6">
    <source>
        <dbReference type="EMBL" id="AAO73334.1"/>
    </source>
</evidence>
<reference evidence="4" key="2">
    <citation type="journal article" date="2003" name="Can. J. Plant Pathol.">
        <title>Host-parasite interactions in tan spot [Pyrenophora tritici-repentis] of wheat.</title>
        <authorList>
            <person name="Strelkov S.E."/>
            <person name="Lamari L."/>
        </authorList>
    </citation>
    <scope>NUCLEOTIDE SEQUENCE</scope>
    <source>
        <strain evidence="4">Alg 3-24</strain>
        <strain evidence="5">Alg-H2</strain>
    </source>
</reference>
<feature type="chain" id="PRO_5007716289" evidence="1">
    <location>
        <begin position="24"/>
        <end position="87"/>
    </location>
</feature>
<evidence type="ECO:0000313" key="10">
    <source>
        <dbReference type="EMBL" id="AAR29066.1"/>
    </source>
</evidence>
<dbReference type="EMBL" id="AY425480">
    <property type="protein sequence ID" value="AAR29063.1"/>
    <property type="molecule type" value="Genomic_DNA"/>
</dbReference>
<dbReference type="EMBL" id="AY425485">
    <property type="protein sequence ID" value="AAR29068.1"/>
    <property type="molecule type" value="Genomic_DNA"/>
</dbReference>
<dbReference type="AlphaFoldDB" id="Q9C173"/>
<dbReference type="EMBL" id="AY425482">
    <property type="protein sequence ID" value="AAR29065.1"/>
    <property type="molecule type" value="Genomic_DNA"/>
</dbReference>